<protein>
    <recommendedName>
        <fullName evidence="2">SMP-30/Gluconolactonase/LRE-like region domain-containing protein</fullName>
    </recommendedName>
</protein>
<proteinExistence type="predicted"/>
<dbReference type="EMBL" id="BART01026419">
    <property type="protein sequence ID" value="GAG96687.1"/>
    <property type="molecule type" value="Genomic_DNA"/>
</dbReference>
<evidence type="ECO:0000313" key="1">
    <source>
        <dbReference type="EMBL" id="GAG96687.1"/>
    </source>
</evidence>
<accession>X1CUN9</accession>
<reference evidence="1" key="1">
    <citation type="journal article" date="2014" name="Front. Microbiol.">
        <title>High frequency of phylogenetically diverse reductive dehalogenase-homologous genes in deep subseafloor sedimentary metagenomes.</title>
        <authorList>
            <person name="Kawai M."/>
            <person name="Futagami T."/>
            <person name="Toyoda A."/>
            <person name="Takaki Y."/>
            <person name="Nishi S."/>
            <person name="Hori S."/>
            <person name="Arai W."/>
            <person name="Tsubouchi T."/>
            <person name="Morono Y."/>
            <person name="Uchiyama I."/>
            <person name="Ito T."/>
            <person name="Fujiyama A."/>
            <person name="Inagaki F."/>
            <person name="Takami H."/>
        </authorList>
    </citation>
    <scope>NUCLEOTIDE SEQUENCE</scope>
    <source>
        <strain evidence="1">Expedition CK06-06</strain>
    </source>
</reference>
<organism evidence="1">
    <name type="scientific">marine sediment metagenome</name>
    <dbReference type="NCBI Taxonomy" id="412755"/>
    <lineage>
        <taxon>unclassified sequences</taxon>
        <taxon>metagenomes</taxon>
        <taxon>ecological metagenomes</taxon>
    </lineage>
</organism>
<dbReference type="AlphaFoldDB" id="X1CUN9"/>
<comment type="caution">
    <text evidence="1">The sequence shown here is derived from an EMBL/GenBank/DDBJ whole genome shotgun (WGS) entry which is preliminary data.</text>
</comment>
<sequence>TLIKSFAAPNAVPRNMTTDGRSIYAVDSDIFYQLDMDGTIIRSAASAGSLALGIALDGRTMWVSDLDATVKQIMLN</sequence>
<gene>
    <name evidence="1" type="ORF">S01H4_47137</name>
</gene>
<evidence type="ECO:0008006" key="2">
    <source>
        <dbReference type="Google" id="ProtNLM"/>
    </source>
</evidence>
<name>X1CUN9_9ZZZZ</name>
<feature type="non-terminal residue" evidence="1">
    <location>
        <position position="1"/>
    </location>
</feature>
<dbReference type="SUPFAM" id="SSF63825">
    <property type="entry name" value="YWTD domain"/>
    <property type="match status" value="1"/>
</dbReference>